<evidence type="ECO:0000313" key="16">
    <source>
        <dbReference type="Proteomes" id="UP000035540"/>
    </source>
</evidence>
<dbReference type="CDD" id="cd00082">
    <property type="entry name" value="HisKA"/>
    <property type="match status" value="1"/>
</dbReference>
<dbReference type="SUPFAM" id="SSF47384">
    <property type="entry name" value="Homodimeric domain of signal transducing histidine kinase"/>
    <property type="match status" value="1"/>
</dbReference>
<dbReference type="GO" id="GO:0005509">
    <property type="term" value="F:calcium ion binding"/>
    <property type="evidence" value="ECO:0007669"/>
    <property type="project" value="UniProtKB-ARBA"/>
</dbReference>
<dbReference type="PROSITE" id="PS50885">
    <property type="entry name" value="HAMP"/>
    <property type="match status" value="1"/>
</dbReference>
<dbReference type="AlphaFoldDB" id="A0A0G3HEX5"/>
<proteinExistence type="predicted"/>
<dbReference type="Pfam" id="PF02518">
    <property type="entry name" value="HATPase_c"/>
    <property type="match status" value="1"/>
</dbReference>
<dbReference type="PATRIC" id="fig|136857.5.peg.2239"/>
<evidence type="ECO:0000256" key="8">
    <source>
        <dbReference type="ARBA" id="ARBA00022777"/>
    </source>
</evidence>
<dbReference type="PRINTS" id="PR00344">
    <property type="entry name" value="BCTRLSENSOR"/>
</dbReference>
<feature type="transmembrane region" description="Helical" evidence="12">
    <location>
        <begin position="41"/>
        <end position="61"/>
    </location>
</feature>
<feature type="domain" description="Histidine kinase" evidence="13">
    <location>
        <begin position="266"/>
        <end position="478"/>
    </location>
</feature>
<evidence type="ECO:0000256" key="9">
    <source>
        <dbReference type="ARBA" id="ARBA00022989"/>
    </source>
</evidence>
<dbReference type="FunFam" id="1.10.287.130:FF:000001">
    <property type="entry name" value="Two-component sensor histidine kinase"/>
    <property type="match status" value="1"/>
</dbReference>
<evidence type="ECO:0000256" key="6">
    <source>
        <dbReference type="ARBA" id="ARBA00022679"/>
    </source>
</evidence>
<dbReference type="Proteomes" id="UP000035540">
    <property type="component" value="Chromosome"/>
</dbReference>
<feature type="domain" description="HAMP" evidence="14">
    <location>
        <begin position="198"/>
        <end position="251"/>
    </location>
</feature>
<dbReference type="Gene3D" id="3.30.565.10">
    <property type="entry name" value="Histidine kinase-like ATPase, C-terminal domain"/>
    <property type="match status" value="1"/>
</dbReference>
<keyword evidence="11 12" id="KW-0472">Membrane</keyword>
<dbReference type="FunFam" id="3.30.565.10:FF:000006">
    <property type="entry name" value="Sensor histidine kinase WalK"/>
    <property type="match status" value="1"/>
</dbReference>
<evidence type="ECO:0000256" key="2">
    <source>
        <dbReference type="ARBA" id="ARBA00001968"/>
    </source>
</evidence>
<dbReference type="GO" id="GO:0000155">
    <property type="term" value="F:phosphorelay sensor kinase activity"/>
    <property type="evidence" value="ECO:0007669"/>
    <property type="project" value="InterPro"/>
</dbReference>
<dbReference type="PANTHER" id="PTHR45436:SF5">
    <property type="entry name" value="SENSOR HISTIDINE KINASE TRCS"/>
    <property type="match status" value="1"/>
</dbReference>
<keyword evidence="8 15" id="KW-0418">Kinase</keyword>
<dbReference type="Gene3D" id="6.10.340.10">
    <property type="match status" value="1"/>
</dbReference>
<dbReference type="InterPro" id="IPR036890">
    <property type="entry name" value="HATPase_C_sf"/>
</dbReference>
<keyword evidence="7 12" id="KW-0812">Transmembrane</keyword>
<dbReference type="CDD" id="cd00075">
    <property type="entry name" value="HATPase"/>
    <property type="match status" value="1"/>
</dbReference>
<keyword evidence="9 12" id="KW-1133">Transmembrane helix</keyword>
<comment type="subcellular location">
    <subcellularLocation>
        <location evidence="3">Cell membrane</location>
    </subcellularLocation>
</comment>
<dbReference type="Pfam" id="PF00512">
    <property type="entry name" value="HisKA"/>
    <property type="match status" value="1"/>
</dbReference>
<evidence type="ECO:0000256" key="4">
    <source>
        <dbReference type="ARBA" id="ARBA00012438"/>
    </source>
</evidence>
<accession>A0A0G3HEX5</accession>
<evidence type="ECO:0000256" key="1">
    <source>
        <dbReference type="ARBA" id="ARBA00000085"/>
    </source>
</evidence>
<protein>
    <recommendedName>
        <fullName evidence="4">histidine kinase</fullName>
        <ecNumber evidence="4">2.7.13.3</ecNumber>
    </recommendedName>
</protein>
<dbReference type="EMBL" id="CP011545">
    <property type="protein sequence ID" value="AKK09677.1"/>
    <property type="molecule type" value="Genomic_DNA"/>
</dbReference>
<sequence length="479" mass="51678">MTIPPYPASETGTDYGRGDLTAESTTWNFRLGHRDLPLRTWLVIIIVLISGLGLAGSSVAVSSIMREVTYAQVDDELINSASGWARNEGIFNADRGPRPPSDYVVLKLFDDGSSVIFNDPGPSLDLTGLEVEGPPRTIHSSSNESFRAISFRENGVTTVVARTLEGEHTLLLGLAMVQAVISLLVLAILALLGYYFIRQAMAPLREVERTAKAIADGDLDRRVPQWPRGTEVGQLAYALNIMLGQLQDSIESAQEKEAQMRRFVGDASHELRTPLTSVRGYTELYRSGATDNVDLVFRKIDAESQRMSLLVEDLLALTRAEGARLERAKVDLLETSLAVASSARAAFPGRSVAVINSTSSIPIVEGDAARLHQVLLNLVSNGLIHGGESAAVSIELSLDGNDVLVSVRDDGRGMPPDVASHIFERFYREDASRSRASGGSGLGLAITKSLVEAHRGTISVSSVPGEGSEFIVRLPRMAD</sequence>
<evidence type="ECO:0000256" key="5">
    <source>
        <dbReference type="ARBA" id="ARBA00022553"/>
    </source>
</evidence>
<dbReference type="STRING" id="136857.CTEST_11345"/>
<evidence type="ECO:0000256" key="11">
    <source>
        <dbReference type="ARBA" id="ARBA00023136"/>
    </source>
</evidence>
<dbReference type="SMART" id="SM00387">
    <property type="entry name" value="HATPase_c"/>
    <property type="match status" value="1"/>
</dbReference>
<dbReference type="GO" id="GO:0005886">
    <property type="term" value="C:plasma membrane"/>
    <property type="evidence" value="ECO:0007669"/>
    <property type="project" value="UniProtKB-SubCell"/>
</dbReference>
<dbReference type="InterPro" id="IPR003661">
    <property type="entry name" value="HisK_dim/P_dom"/>
</dbReference>
<dbReference type="SMART" id="SM00388">
    <property type="entry name" value="HisKA"/>
    <property type="match status" value="1"/>
</dbReference>
<keyword evidence="5" id="KW-0597">Phosphoprotein</keyword>
<keyword evidence="6 15" id="KW-0808">Transferase</keyword>
<reference evidence="15 16" key="1">
    <citation type="journal article" date="2015" name="Genome Announc.">
        <title>Complete Genome Sequence of the Type Strain Corynebacterium testudinoris DSM 44614, Recovered from Necrotic Lesions in the Mouth of a Tortoise.</title>
        <authorList>
            <person name="Ruckert C."/>
            <person name="Kriete M."/>
            <person name="Jaenicke S."/>
            <person name="Winkler A."/>
            <person name="Tauch A."/>
        </authorList>
    </citation>
    <scope>NUCLEOTIDE SEQUENCE [LARGE SCALE GENOMIC DNA]</scope>
    <source>
        <strain evidence="15 16">DSM 44614</strain>
    </source>
</reference>
<dbReference type="SMART" id="SM00304">
    <property type="entry name" value="HAMP"/>
    <property type="match status" value="1"/>
</dbReference>
<evidence type="ECO:0000256" key="3">
    <source>
        <dbReference type="ARBA" id="ARBA00004236"/>
    </source>
</evidence>
<organism evidence="15 16">
    <name type="scientific">Corynebacterium testudinoris</name>
    <dbReference type="NCBI Taxonomy" id="136857"/>
    <lineage>
        <taxon>Bacteria</taxon>
        <taxon>Bacillati</taxon>
        <taxon>Actinomycetota</taxon>
        <taxon>Actinomycetes</taxon>
        <taxon>Mycobacteriales</taxon>
        <taxon>Corynebacteriaceae</taxon>
        <taxon>Corynebacterium</taxon>
    </lineage>
</organism>
<evidence type="ECO:0000256" key="10">
    <source>
        <dbReference type="ARBA" id="ARBA00023012"/>
    </source>
</evidence>
<reference evidence="16" key="2">
    <citation type="submission" date="2015-05" db="EMBL/GenBank/DDBJ databases">
        <title>Complete genome sequence of Corynebacterium testudinoris DSM 44614, recovered from necrotic lesions in the mouth of a tortoise.</title>
        <authorList>
            <person name="Ruckert C."/>
            <person name="Albersmeier A."/>
            <person name="Winkler A."/>
            <person name="Tauch A."/>
        </authorList>
    </citation>
    <scope>NUCLEOTIDE SEQUENCE [LARGE SCALE GENOMIC DNA]</scope>
    <source>
        <strain evidence="16">DSM 44614</strain>
    </source>
</reference>
<dbReference type="PROSITE" id="PS50109">
    <property type="entry name" value="HIS_KIN"/>
    <property type="match status" value="1"/>
</dbReference>
<dbReference type="SUPFAM" id="SSF158472">
    <property type="entry name" value="HAMP domain-like"/>
    <property type="match status" value="1"/>
</dbReference>
<evidence type="ECO:0000256" key="12">
    <source>
        <dbReference type="SAM" id="Phobius"/>
    </source>
</evidence>
<dbReference type="InterPro" id="IPR003660">
    <property type="entry name" value="HAMP_dom"/>
</dbReference>
<comment type="catalytic activity">
    <reaction evidence="1">
        <text>ATP + protein L-histidine = ADP + protein N-phospho-L-histidine.</text>
        <dbReference type="EC" id="2.7.13.3"/>
    </reaction>
</comment>
<evidence type="ECO:0000259" key="14">
    <source>
        <dbReference type="PROSITE" id="PS50885"/>
    </source>
</evidence>
<dbReference type="InterPro" id="IPR004358">
    <property type="entry name" value="Sig_transdc_His_kin-like_C"/>
</dbReference>
<dbReference type="Pfam" id="PF00672">
    <property type="entry name" value="HAMP"/>
    <property type="match status" value="1"/>
</dbReference>
<gene>
    <name evidence="15" type="ORF">CTEST_11345</name>
</gene>
<dbReference type="SUPFAM" id="SSF55874">
    <property type="entry name" value="ATPase domain of HSP90 chaperone/DNA topoisomerase II/histidine kinase"/>
    <property type="match status" value="1"/>
</dbReference>
<dbReference type="Gene3D" id="1.10.287.130">
    <property type="match status" value="1"/>
</dbReference>
<evidence type="ECO:0000313" key="15">
    <source>
        <dbReference type="EMBL" id="AKK09677.1"/>
    </source>
</evidence>
<comment type="cofactor">
    <cofactor evidence="2">
        <name>a divalent metal cation</name>
        <dbReference type="ChEBI" id="CHEBI:60240"/>
    </cofactor>
</comment>
<name>A0A0G3HEX5_9CORY</name>
<dbReference type="KEGG" id="cted:CTEST_11345"/>
<dbReference type="InterPro" id="IPR036097">
    <property type="entry name" value="HisK_dim/P_sf"/>
</dbReference>
<keyword evidence="10" id="KW-0902">Two-component regulatory system</keyword>
<keyword evidence="16" id="KW-1185">Reference proteome</keyword>
<dbReference type="InterPro" id="IPR050428">
    <property type="entry name" value="TCS_sensor_his_kinase"/>
</dbReference>
<evidence type="ECO:0000259" key="13">
    <source>
        <dbReference type="PROSITE" id="PS50109"/>
    </source>
</evidence>
<dbReference type="InterPro" id="IPR005467">
    <property type="entry name" value="His_kinase_dom"/>
</dbReference>
<dbReference type="PANTHER" id="PTHR45436">
    <property type="entry name" value="SENSOR HISTIDINE KINASE YKOH"/>
    <property type="match status" value="1"/>
</dbReference>
<feature type="transmembrane region" description="Helical" evidence="12">
    <location>
        <begin position="170"/>
        <end position="197"/>
    </location>
</feature>
<evidence type="ECO:0000256" key="7">
    <source>
        <dbReference type="ARBA" id="ARBA00022692"/>
    </source>
</evidence>
<dbReference type="EC" id="2.7.13.3" evidence="4"/>
<dbReference type="CDD" id="cd06225">
    <property type="entry name" value="HAMP"/>
    <property type="match status" value="1"/>
</dbReference>
<dbReference type="InterPro" id="IPR003594">
    <property type="entry name" value="HATPase_dom"/>
</dbReference>